<name>A0A3N4HVV3_ASCIM</name>
<evidence type="ECO:0000313" key="2">
    <source>
        <dbReference type="Proteomes" id="UP000275078"/>
    </source>
</evidence>
<dbReference type="AlphaFoldDB" id="A0A3N4HVV3"/>
<protein>
    <submittedName>
        <fullName evidence="1">Uncharacterized protein</fullName>
    </submittedName>
</protein>
<keyword evidence="2" id="KW-1185">Reference proteome</keyword>
<reference evidence="1 2" key="1">
    <citation type="journal article" date="2018" name="Nat. Ecol. Evol.">
        <title>Pezizomycetes genomes reveal the molecular basis of ectomycorrhizal truffle lifestyle.</title>
        <authorList>
            <person name="Murat C."/>
            <person name="Payen T."/>
            <person name="Noel B."/>
            <person name="Kuo A."/>
            <person name="Morin E."/>
            <person name="Chen J."/>
            <person name="Kohler A."/>
            <person name="Krizsan K."/>
            <person name="Balestrini R."/>
            <person name="Da Silva C."/>
            <person name="Montanini B."/>
            <person name="Hainaut M."/>
            <person name="Levati E."/>
            <person name="Barry K.W."/>
            <person name="Belfiori B."/>
            <person name="Cichocki N."/>
            <person name="Clum A."/>
            <person name="Dockter R.B."/>
            <person name="Fauchery L."/>
            <person name="Guy J."/>
            <person name="Iotti M."/>
            <person name="Le Tacon F."/>
            <person name="Lindquist E.A."/>
            <person name="Lipzen A."/>
            <person name="Malagnac F."/>
            <person name="Mello A."/>
            <person name="Molinier V."/>
            <person name="Miyauchi S."/>
            <person name="Poulain J."/>
            <person name="Riccioni C."/>
            <person name="Rubini A."/>
            <person name="Sitrit Y."/>
            <person name="Splivallo R."/>
            <person name="Traeger S."/>
            <person name="Wang M."/>
            <person name="Zifcakova L."/>
            <person name="Wipf D."/>
            <person name="Zambonelli A."/>
            <person name="Paolocci F."/>
            <person name="Nowrousian M."/>
            <person name="Ottonello S."/>
            <person name="Baldrian P."/>
            <person name="Spatafora J.W."/>
            <person name="Henrissat B."/>
            <person name="Nagy L.G."/>
            <person name="Aury J.M."/>
            <person name="Wincker P."/>
            <person name="Grigoriev I.V."/>
            <person name="Bonfante P."/>
            <person name="Martin F.M."/>
        </authorList>
    </citation>
    <scope>NUCLEOTIDE SEQUENCE [LARGE SCALE GENOMIC DNA]</scope>
    <source>
        <strain evidence="1 2">RN42</strain>
    </source>
</reference>
<organism evidence="1 2">
    <name type="scientific">Ascobolus immersus RN42</name>
    <dbReference type="NCBI Taxonomy" id="1160509"/>
    <lineage>
        <taxon>Eukaryota</taxon>
        <taxon>Fungi</taxon>
        <taxon>Dikarya</taxon>
        <taxon>Ascomycota</taxon>
        <taxon>Pezizomycotina</taxon>
        <taxon>Pezizomycetes</taxon>
        <taxon>Pezizales</taxon>
        <taxon>Ascobolaceae</taxon>
        <taxon>Ascobolus</taxon>
    </lineage>
</organism>
<accession>A0A3N4HVV3</accession>
<evidence type="ECO:0000313" key="1">
    <source>
        <dbReference type="EMBL" id="RPA76668.1"/>
    </source>
</evidence>
<dbReference type="Proteomes" id="UP000275078">
    <property type="component" value="Unassembled WGS sequence"/>
</dbReference>
<gene>
    <name evidence="1" type="ORF">BJ508DRAFT_351421</name>
</gene>
<dbReference type="EMBL" id="ML119740">
    <property type="protein sequence ID" value="RPA76668.1"/>
    <property type="molecule type" value="Genomic_DNA"/>
</dbReference>
<proteinExistence type="predicted"/>
<sequence length="378" mass="43311">MVDHENLEAGITLQTCHLDQEFVETNYGPQSASISTQIRKSEHPQYTLRSARYDPSVSQCEPRDFLPNECPESETTYSEAPSEYFNLSQAPSPESSNISITSAEKRTAASIFDFASRTGRLENQRHKRSLRRVSSDGELRNTGLRTGPVEVPTVYLPKFISASRLAYALLRPVSLFLAELADLGHNFATRKTIFDYESARSIASDYGFRAYTDLDMDKRIPTKYTVGSLRLTQSFENLQTRSRERQPLYGSEHSIQRLLSKLSDLQKRKYGANAKENEIFNYNLPNFHLLLFVDHPASQFVENVARSVYPVLVTTYRYSKHLAGFEMHRLKYENLLSVCLKREEIAVETLWKRGKTLDMKDVPSQKIQLLRRKPGFEG</sequence>